<dbReference type="EMBL" id="SOFI01000003">
    <property type="protein sequence ID" value="TFB78722.1"/>
    <property type="molecule type" value="Genomic_DNA"/>
</dbReference>
<keyword evidence="1" id="KW-0031">Aminopeptidase</keyword>
<dbReference type="RefSeq" id="WP_104094599.1">
    <property type="nucleotide sequence ID" value="NZ_JACHBP010000001.1"/>
</dbReference>
<accession>A0A4R8V9R5</accession>
<dbReference type="AlphaFoldDB" id="A0A4R8V9R5"/>
<keyword evidence="2" id="KW-1185">Reference proteome</keyword>
<dbReference type="OrthoDB" id="3268477at2"/>
<reference evidence="1 2" key="1">
    <citation type="submission" date="2019-03" db="EMBL/GenBank/DDBJ databases">
        <title>Genomics of glacier-inhabiting Cryobacterium strains.</title>
        <authorList>
            <person name="Liu Q."/>
            <person name="Xin Y.-H."/>
        </authorList>
    </citation>
    <scope>NUCLEOTIDE SEQUENCE [LARGE SCALE GENOMIC DNA]</scope>
    <source>
        <strain evidence="1 2">CGMCC 1.10440</strain>
    </source>
</reference>
<keyword evidence="1" id="KW-0645">Protease</keyword>
<name>A0A4R8V9R5_9MICO</name>
<gene>
    <name evidence="1" type="ORF">E3N84_00680</name>
</gene>
<dbReference type="GO" id="GO:0004177">
    <property type="term" value="F:aminopeptidase activity"/>
    <property type="evidence" value="ECO:0007669"/>
    <property type="project" value="UniProtKB-KW"/>
</dbReference>
<keyword evidence="1" id="KW-0378">Hydrolase</keyword>
<evidence type="ECO:0000313" key="1">
    <source>
        <dbReference type="EMBL" id="TFB78722.1"/>
    </source>
</evidence>
<proteinExistence type="predicted"/>
<comment type="caution">
    <text evidence="1">The sequence shown here is derived from an EMBL/GenBank/DDBJ whole genome shotgun (WGS) entry which is preliminary data.</text>
</comment>
<organism evidence="1 2">
    <name type="scientific">Terrimesophilobacter mesophilus</name>
    <dbReference type="NCBI Taxonomy" id="433647"/>
    <lineage>
        <taxon>Bacteria</taxon>
        <taxon>Bacillati</taxon>
        <taxon>Actinomycetota</taxon>
        <taxon>Actinomycetes</taxon>
        <taxon>Micrococcales</taxon>
        <taxon>Microbacteriaceae</taxon>
        <taxon>Terrimesophilobacter</taxon>
    </lineage>
</organism>
<dbReference type="Proteomes" id="UP000298488">
    <property type="component" value="Unassembled WGS sequence"/>
</dbReference>
<sequence length="56" mass="6638">MTEWWFNTRTNEVEEGPQSLALDRLGPFETREDAARAWQIVDERARRWAEEDAADD</sequence>
<evidence type="ECO:0000313" key="2">
    <source>
        <dbReference type="Proteomes" id="UP000298488"/>
    </source>
</evidence>
<protein>
    <submittedName>
        <fullName evidence="1">Methionine aminopeptidase</fullName>
    </submittedName>
</protein>